<dbReference type="InterPro" id="IPR041854">
    <property type="entry name" value="BFD-like_2Fe2S-bd_dom_sf"/>
</dbReference>
<protein>
    <submittedName>
        <fullName evidence="4">Glycerol-3-phosphate dehydrogenase</fullName>
    </submittedName>
</protein>
<dbReference type="Pfam" id="PF07892">
    <property type="entry name" value="DUF1667"/>
    <property type="match status" value="1"/>
</dbReference>
<feature type="domain" description="FAD dependent oxidoreductase" evidence="1">
    <location>
        <begin position="16"/>
        <end position="364"/>
    </location>
</feature>
<dbReference type="InterPro" id="IPR023753">
    <property type="entry name" value="FAD/NAD-binding_dom"/>
</dbReference>
<dbReference type="PRINTS" id="PR00411">
    <property type="entry name" value="PNDRDTASEI"/>
</dbReference>
<dbReference type="InterPro" id="IPR012460">
    <property type="entry name" value="DUF1667"/>
</dbReference>
<dbReference type="EMBL" id="JANTQA010000057">
    <property type="protein sequence ID" value="KAJ3429188.1"/>
    <property type="molecule type" value="Genomic_DNA"/>
</dbReference>
<dbReference type="Pfam" id="PF07992">
    <property type="entry name" value="Pyr_redox_2"/>
    <property type="match status" value="1"/>
</dbReference>
<accession>A0AAV7YHC9</accession>
<dbReference type="SUPFAM" id="SSF51905">
    <property type="entry name" value="FAD/NAD(P)-binding domain"/>
    <property type="match status" value="2"/>
</dbReference>
<evidence type="ECO:0000259" key="3">
    <source>
        <dbReference type="Pfam" id="PF07992"/>
    </source>
</evidence>
<dbReference type="InterPro" id="IPR052745">
    <property type="entry name" value="G3P_Oxidase/Oxidoreductase"/>
</dbReference>
<dbReference type="AlphaFoldDB" id="A0AAV7YHC9"/>
<dbReference type="InterPro" id="IPR036593">
    <property type="entry name" value="CPE0013-like_sf"/>
</dbReference>
<organism evidence="4 5">
    <name type="scientific">Anaeramoeba flamelloides</name>
    <dbReference type="NCBI Taxonomy" id="1746091"/>
    <lineage>
        <taxon>Eukaryota</taxon>
        <taxon>Metamonada</taxon>
        <taxon>Anaeramoebidae</taxon>
        <taxon>Anaeramoeba</taxon>
    </lineage>
</organism>
<dbReference type="PRINTS" id="PR00368">
    <property type="entry name" value="FADPNR"/>
</dbReference>
<evidence type="ECO:0000313" key="5">
    <source>
        <dbReference type="Proteomes" id="UP001146793"/>
    </source>
</evidence>
<dbReference type="GO" id="GO:0016491">
    <property type="term" value="F:oxidoreductase activity"/>
    <property type="evidence" value="ECO:0007669"/>
    <property type="project" value="InterPro"/>
</dbReference>
<dbReference type="PANTHER" id="PTHR42720:SF1">
    <property type="entry name" value="GLYCEROL 3-PHOSPHATE OXIDASE"/>
    <property type="match status" value="1"/>
</dbReference>
<feature type="domain" description="BFD-like [2Fe-2S]-binding" evidence="2">
    <location>
        <begin position="415"/>
        <end position="465"/>
    </location>
</feature>
<dbReference type="Gene3D" id="3.50.50.60">
    <property type="entry name" value="FAD/NAD(P)-binding domain"/>
    <property type="match status" value="3"/>
</dbReference>
<reference evidence="4" key="1">
    <citation type="submission" date="2022-08" db="EMBL/GenBank/DDBJ databases">
        <title>Novel sulphate-reducing endosymbionts in the free-living metamonad Anaeramoeba.</title>
        <authorList>
            <person name="Jerlstrom-Hultqvist J."/>
            <person name="Cepicka I."/>
            <person name="Gallot-Lavallee L."/>
            <person name="Salas-Leiva D."/>
            <person name="Curtis B.A."/>
            <person name="Zahonova K."/>
            <person name="Pipaliya S."/>
            <person name="Dacks J."/>
            <person name="Roger A.J."/>
        </authorList>
    </citation>
    <scope>NUCLEOTIDE SEQUENCE</scope>
    <source>
        <strain evidence="4">Busselton2</strain>
    </source>
</reference>
<dbReference type="Gene3D" id="3.10.530.10">
    <property type="entry name" value="CPE0013-like"/>
    <property type="match status" value="1"/>
</dbReference>
<dbReference type="Gene3D" id="3.30.9.10">
    <property type="entry name" value="D-Amino Acid Oxidase, subunit A, domain 2"/>
    <property type="match status" value="1"/>
</dbReference>
<dbReference type="Proteomes" id="UP001146793">
    <property type="component" value="Unassembled WGS sequence"/>
</dbReference>
<comment type="caution">
    <text evidence="4">The sequence shown here is derived from an EMBL/GenBank/DDBJ whole genome shotgun (WGS) entry which is preliminary data.</text>
</comment>
<dbReference type="InterPro" id="IPR036188">
    <property type="entry name" value="FAD/NAD-bd_sf"/>
</dbReference>
<name>A0AAV7YHC9_9EUKA</name>
<feature type="domain" description="FAD/NAD(P)-binding" evidence="3">
    <location>
        <begin position="528"/>
        <end position="834"/>
    </location>
</feature>
<dbReference type="CDD" id="cd19946">
    <property type="entry name" value="GlpA-like_Fer2_BFD-like"/>
    <property type="match status" value="1"/>
</dbReference>
<dbReference type="InterPro" id="IPR006076">
    <property type="entry name" value="FAD-dep_OxRdtase"/>
</dbReference>
<dbReference type="Pfam" id="PF04324">
    <property type="entry name" value="Fer2_BFD"/>
    <property type="match status" value="1"/>
</dbReference>
<dbReference type="Pfam" id="PF01266">
    <property type="entry name" value="DAO"/>
    <property type="match status" value="1"/>
</dbReference>
<dbReference type="Gene3D" id="1.10.10.1100">
    <property type="entry name" value="BFD-like [2Fe-2S]-binding domain"/>
    <property type="match status" value="1"/>
</dbReference>
<evidence type="ECO:0000259" key="1">
    <source>
        <dbReference type="Pfam" id="PF01266"/>
    </source>
</evidence>
<evidence type="ECO:0000313" key="4">
    <source>
        <dbReference type="EMBL" id="KAJ3429188.1"/>
    </source>
</evidence>
<proteinExistence type="predicted"/>
<gene>
    <name evidence="4" type="ORF">M0812_24529</name>
</gene>
<dbReference type="InterPro" id="IPR007419">
    <property type="entry name" value="BFD-like_2Fe2S-bd_dom"/>
</dbReference>
<dbReference type="SUPFAM" id="SSF160148">
    <property type="entry name" value="CPE0013-like"/>
    <property type="match status" value="1"/>
</dbReference>
<evidence type="ECO:0000259" key="2">
    <source>
        <dbReference type="Pfam" id="PF04324"/>
    </source>
</evidence>
<dbReference type="PANTHER" id="PTHR42720">
    <property type="entry name" value="GLYCEROL-3-PHOSPHATE DEHYDROGENASE"/>
    <property type="match status" value="1"/>
</dbReference>
<sequence length="1115" mass="122088">MYSISRPFSSVTKKYDVVTIGGGCVGCSIGRLLSKYDIKSLVVDKYNDVGMGTTKANSGIVHAGFHTELSLLKGKLVHHGNRAIRKLAKELHFGYRQIGELVVARDQQQITKVMNIARIANEKGIPIEIWGQERLRKEEPNLSHDILLALYGPTGGVINPYEFAFALREIAEVNGCDFQLQTEVTGIDQKSGGGFLIHTNKGDIESKYVINAAGLFTDKIAKMIGDESFTIHPRKGEEYLLDKSFDDLFHHVIFPVGDKVSKGTLIIPTVDKTVMCGPTALNTDDRDDLTTSSGGVEKIFEFAEKNLSPLITQRGVIASFAGLRAASHTADFIIDVSEKNSQFINVAGIQSPGLTAAPAIGDYVLNILDKIWPELSGKQKKQWVTKLDDPLRLFARMSPIEQEIAVEKDANYGDVVCRCEFVTVGDIQSAIDHGADTMDGIKFRTRAGMGKCQGGFCSSRIMELLSYRMNVPLETISKFGEGSNILVPEWDDPRRSLKTQKAKLDHKFKKRELPDGKKLKRKLESKVYDVAIIGGGGAGLAAATSAKREGAENVIVFDREPVTGGILTQCIHSGFGLKYFGEELTGPEYAHKVGVEAVESGAEVYTNSYVYEMEHDEKTDIKKLRVLIGSELGGTIANIRAKTLILGMGCRERTRAAISIPGDRPAGVYTAGLAQKMINEMGVIPGKTAVILGSGDIGLIMARRLALEGCKVLGVFEILPNCSGLHRNVVQCLEDYNIPLKLSHTVVKIHGKKRLEKVTVAPVDPKTWKPIMEEAFDLECDTLLLSVGLIPENDLAETVGVEINPKTKGAKVSSEMMTNVPGIFSCGNVLHVHDIVDNVTEEGLKAGKSAILYLKDKHNFKPSNISIKSGKNVGYVVPERFSKDLQAFDRKKLPLTLSLRSQKIMSAAKFTVTDKVSGKKIVSRTIKTILPAEMIIFEIKGKQIKKLSELAQKNGGNVELEVSLEEMPEKKEKKTKKTKDSKTEGAQLSHITCVSCPEGCRLDVYHHGKKVVKVSGNKCPKGIEYGTQEFVDPRRVFSTTIAPKLDSTFKDIGVVPVKLSNPLPKGKLIEGSDAIHKVFIEKDVACGEVVAKNILGEEGVDLIVCREVKIEKLDM</sequence>